<sequence>MAGLLCRQQGGEQWRLHHSHVCDTAAERLHRHGRPDPAKEIAHARPASAAGRTRPGAASWTAAEGAAQSGWRSIVIFSTLSRYFLKRYVTTVFWFLIGIGSIIFLIDFSEVSGRFSDNADSTLFGVFLMTLVRLPAILLQTVPFISLFAGMTALIALNRRSELVVARAAGISVWQFMAPFLFGAFLFGVGSVVVLNPLAAMGQEKAARMEADWRDSRKPDPGSNSIPWMRQISGKDDVIIGASSVLENGSLLMQAVFIHFDSHGEIILRQDARTAKLQNGYWLLNEVIETREGEAPVRLASTQVRTNLKKEFVQERLAQPETVAFYDISQKIAVARSFGVSTKTLETQFHSLLSTPFLLVAMTLIAATVSLKFSRFNQSRSVILGGIISGFVLYVATVLVKAFGSSGVVPPFVATWVPVIVATALGATILLHQEDG</sequence>
<feature type="transmembrane region" description="Helical" evidence="6">
    <location>
        <begin position="88"/>
        <end position="106"/>
    </location>
</feature>
<accession>A0ABU0I7E3</accession>
<reference evidence="7 8" key="1">
    <citation type="submission" date="2023-07" db="EMBL/GenBank/DDBJ databases">
        <title>Genomic Encyclopedia of Type Strains, Phase IV (KMG-IV): sequencing the most valuable type-strain genomes for metagenomic binning, comparative biology and taxonomic classification.</title>
        <authorList>
            <person name="Goeker M."/>
        </authorList>
    </citation>
    <scope>NUCLEOTIDE SEQUENCE [LARGE SCALE GENOMIC DNA]</scope>
    <source>
        <strain evidence="7 8">DSM 100301</strain>
    </source>
</reference>
<evidence type="ECO:0000256" key="2">
    <source>
        <dbReference type="ARBA" id="ARBA00022475"/>
    </source>
</evidence>
<dbReference type="Pfam" id="PF03739">
    <property type="entry name" value="LptF_LptG"/>
    <property type="match status" value="1"/>
</dbReference>
<evidence type="ECO:0000256" key="1">
    <source>
        <dbReference type="ARBA" id="ARBA00004651"/>
    </source>
</evidence>
<evidence type="ECO:0000313" key="7">
    <source>
        <dbReference type="EMBL" id="MDQ0454136.1"/>
    </source>
</evidence>
<evidence type="ECO:0000256" key="5">
    <source>
        <dbReference type="ARBA" id="ARBA00023136"/>
    </source>
</evidence>
<proteinExistence type="predicted"/>
<evidence type="ECO:0000256" key="4">
    <source>
        <dbReference type="ARBA" id="ARBA00022989"/>
    </source>
</evidence>
<evidence type="ECO:0000256" key="3">
    <source>
        <dbReference type="ARBA" id="ARBA00022692"/>
    </source>
</evidence>
<evidence type="ECO:0000256" key="6">
    <source>
        <dbReference type="SAM" id="Phobius"/>
    </source>
</evidence>
<dbReference type="InterPro" id="IPR030923">
    <property type="entry name" value="LptG"/>
</dbReference>
<feature type="transmembrane region" description="Helical" evidence="6">
    <location>
        <begin position="126"/>
        <end position="157"/>
    </location>
</feature>
<comment type="subcellular location">
    <subcellularLocation>
        <location evidence="1">Cell membrane</location>
        <topology evidence="1">Multi-pass membrane protein</topology>
    </subcellularLocation>
</comment>
<dbReference type="NCBIfam" id="TIGR04408">
    <property type="entry name" value="LptG_lptG"/>
    <property type="match status" value="1"/>
</dbReference>
<feature type="transmembrane region" description="Helical" evidence="6">
    <location>
        <begin position="381"/>
        <end position="400"/>
    </location>
</feature>
<name>A0ABU0I7E3_9HYPH</name>
<evidence type="ECO:0000313" key="8">
    <source>
        <dbReference type="Proteomes" id="UP001235269"/>
    </source>
</evidence>
<feature type="transmembrane region" description="Helical" evidence="6">
    <location>
        <begin position="349"/>
        <end position="369"/>
    </location>
</feature>
<keyword evidence="5 6" id="KW-0472">Membrane</keyword>
<dbReference type="EMBL" id="JAUSWH010000001">
    <property type="protein sequence ID" value="MDQ0454136.1"/>
    <property type="molecule type" value="Genomic_DNA"/>
</dbReference>
<dbReference type="Proteomes" id="UP001235269">
    <property type="component" value="Unassembled WGS sequence"/>
</dbReference>
<organism evidence="7 8">
    <name type="scientific">Rhizobium paknamense</name>
    <dbReference type="NCBI Taxonomy" id="1206817"/>
    <lineage>
        <taxon>Bacteria</taxon>
        <taxon>Pseudomonadati</taxon>
        <taxon>Pseudomonadota</taxon>
        <taxon>Alphaproteobacteria</taxon>
        <taxon>Hyphomicrobiales</taxon>
        <taxon>Rhizobiaceae</taxon>
        <taxon>Rhizobium/Agrobacterium group</taxon>
        <taxon>Rhizobium</taxon>
    </lineage>
</organism>
<comment type="caution">
    <text evidence="7">The sequence shown here is derived from an EMBL/GenBank/DDBJ whole genome shotgun (WGS) entry which is preliminary data.</text>
</comment>
<keyword evidence="2" id="KW-1003">Cell membrane</keyword>
<feature type="transmembrane region" description="Helical" evidence="6">
    <location>
        <begin position="178"/>
        <end position="199"/>
    </location>
</feature>
<keyword evidence="3 6" id="KW-0812">Transmembrane</keyword>
<gene>
    <name evidence="7" type="ORF">QO005_000451</name>
</gene>
<dbReference type="PANTHER" id="PTHR33529">
    <property type="entry name" value="SLR0882 PROTEIN-RELATED"/>
    <property type="match status" value="1"/>
</dbReference>
<dbReference type="InterPro" id="IPR005495">
    <property type="entry name" value="LptG/LptF_permease"/>
</dbReference>
<dbReference type="PANTHER" id="PTHR33529:SF2">
    <property type="entry name" value="LIPOPOLYSACCHARIDE EXPORT SYSTEM PERMEASE PROTEIN LPTG"/>
    <property type="match status" value="1"/>
</dbReference>
<feature type="transmembrane region" description="Helical" evidence="6">
    <location>
        <begin position="412"/>
        <end position="431"/>
    </location>
</feature>
<keyword evidence="8" id="KW-1185">Reference proteome</keyword>
<protein>
    <submittedName>
        <fullName evidence="7">Lipopolysaccharide export system permease protein</fullName>
    </submittedName>
</protein>
<keyword evidence="4 6" id="KW-1133">Transmembrane helix</keyword>